<dbReference type="SUPFAM" id="SSF56399">
    <property type="entry name" value="ADP-ribosylation"/>
    <property type="match status" value="1"/>
</dbReference>
<dbReference type="PANTHER" id="PTHR31681">
    <property type="entry name" value="C2H2-LIKE ZINC FINGER PROTEIN"/>
    <property type="match status" value="1"/>
</dbReference>
<dbReference type="EMBL" id="JABCRI010000003">
    <property type="protein sequence ID" value="KAF8409694.1"/>
    <property type="molecule type" value="Genomic_DNA"/>
</dbReference>
<gene>
    <name evidence="1" type="ORF">HHK36_005773</name>
</gene>
<proteinExistence type="predicted"/>
<organism evidence="1 2">
    <name type="scientific">Tetracentron sinense</name>
    <name type="common">Spur-leaf</name>
    <dbReference type="NCBI Taxonomy" id="13715"/>
    <lineage>
        <taxon>Eukaryota</taxon>
        <taxon>Viridiplantae</taxon>
        <taxon>Streptophyta</taxon>
        <taxon>Embryophyta</taxon>
        <taxon>Tracheophyta</taxon>
        <taxon>Spermatophyta</taxon>
        <taxon>Magnoliopsida</taxon>
        <taxon>Trochodendrales</taxon>
        <taxon>Trochodendraceae</taxon>
        <taxon>Tetracentron</taxon>
    </lineage>
</organism>
<dbReference type="Proteomes" id="UP000655225">
    <property type="component" value="Unassembled WGS sequence"/>
</dbReference>
<comment type="caution">
    <text evidence="1">The sequence shown here is derived from an EMBL/GenBank/DDBJ whole genome shotgun (WGS) entry which is preliminary data.</text>
</comment>
<dbReference type="OMA" id="IKQQTKC"/>
<reference evidence="1 2" key="1">
    <citation type="submission" date="2020-04" db="EMBL/GenBank/DDBJ databases">
        <title>Plant Genome Project.</title>
        <authorList>
            <person name="Zhang R.-G."/>
        </authorList>
    </citation>
    <scope>NUCLEOTIDE SEQUENCE [LARGE SCALE GENOMIC DNA]</scope>
    <source>
        <strain evidence="1">YNK0</strain>
        <tissue evidence="1">Leaf</tissue>
    </source>
</reference>
<sequence>MYAMWLFLKEKGNCGGKLMDVHRPAKAVEDRGYRVERENSAKELLLRTENTRDGVIFRRNYNRKRFHELNIGNPSRNIIEMIFRTASVRSSKHARKIERVLRVKNSMETLERFEEYREMVKKRACGQYWMHPRSVVDGNELLRFYDTTINCCSRKTNKVSEVCLNSMCAVCRMIQSGFDMDATKKNGIRLSTSSETFCRDMVAVPKGEKVKRAVVVCRVIAGKVDNMVDGSEEGFDSVGSGRLGSKSEHLLVRNPSAVLPCFVIVCG</sequence>
<protein>
    <submittedName>
        <fullName evidence="1">Uncharacterized protein</fullName>
    </submittedName>
</protein>
<dbReference type="Gene3D" id="3.90.228.10">
    <property type="match status" value="1"/>
</dbReference>
<evidence type="ECO:0000313" key="2">
    <source>
        <dbReference type="Proteomes" id="UP000655225"/>
    </source>
</evidence>
<evidence type="ECO:0000313" key="1">
    <source>
        <dbReference type="EMBL" id="KAF8409694.1"/>
    </source>
</evidence>
<accession>A0A834ZL56</accession>
<name>A0A834ZL56_TETSI</name>
<dbReference type="AlphaFoldDB" id="A0A834ZL56"/>
<dbReference type="OrthoDB" id="9514740at2759"/>
<keyword evidence="2" id="KW-1185">Reference proteome</keyword>
<dbReference type="PANTHER" id="PTHR31681:SF34">
    <property type="entry name" value="DUF295 DOMAIN-CONTAINING PROTEIN"/>
    <property type="match status" value="1"/>
</dbReference>